<dbReference type="OMA" id="TWMNPWQ"/>
<dbReference type="InParanoid" id="H3AY64"/>
<evidence type="ECO:0000256" key="14">
    <source>
        <dbReference type="ARBA" id="ARBA00056985"/>
    </source>
</evidence>
<dbReference type="GO" id="GO:0005737">
    <property type="term" value="C:cytoplasm"/>
    <property type="evidence" value="ECO:0007669"/>
    <property type="project" value="UniProtKB-SubCell"/>
</dbReference>
<evidence type="ECO:0000256" key="2">
    <source>
        <dbReference type="ARBA" id="ARBA00004123"/>
    </source>
</evidence>
<dbReference type="FunCoup" id="H3AY64">
    <property type="interactions" value="146"/>
</dbReference>
<keyword evidence="9" id="KW-1015">Disulfide bond</keyword>
<reference evidence="20" key="3">
    <citation type="submission" date="2025-09" db="UniProtKB">
        <authorList>
            <consortium name="Ensembl"/>
        </authorList>
    </citation>
    <scope>IDENTIFICATION</scope>
</reference>
<evidence type="ECO:0000256" key="16">
    <source>
        <dbReference type="ARBA" id="ARBA00077169"/>
    </source>
</evidence>
<keyword evidence="8" id="KW-0378">Hydrolase</keyword>
<dbReference type="Ensembl" id="ENSLACT00000014685.1">
    <property type="protein sequence ID" value="ENSLACP00000014585.1"/>
    <property type="gene ID" value="ENSLACG00000012835.2"/>
</dbReference>
<keyword evidence="11" id="KW-0326">Glycosidase</keyword>
<comment type="similarity">
    <text evidence="4">Belongs to the glycosyl hydrolase 20 family.</text>
</comment>
<feature type="domain" description="Glycoside hydrolase family 20 catalytic" evidence="19">
    <location>
        <begin position="58"/>
        <end position="205"/>
    </location>
</feature>
<dbReference type="EC" id="3.2.1.52" evidence="6"/>
<evidence type="ECO:0000256" key="15">
    <source>
        <dbReference type="ARBA" id="ARBA00070154"/>
    </source>
</evidence>
<reference evidence="20" key="2">
    <citation type="submission" date="2025-08" db="UniProtKB">
        <authorList>
            <consortium name="Ensembl"/>
        </authorList>
    </citation>
    <scope>IDENTIFICATION</scope>
</reference>
<dbReference type="Bgee" id="ENSLACG00000012835">
    <property type="expression patterns" value="Expressed in mesonephros and 6 other cell types or tissues"/>
</dbReference>
<dbReference type="STRING" id="7897.ENSLACP00000014585"/>
<evidence type="ECO:0000256" key="6">
    <source>
        <dbReference type="ARBA" id="ARBA00012663"/>
    </source>
</evidence>
<comment type="subcellular location">
    <subcellularLocation>
        <location evidence="3">Cytoplasm</location>
    </subcellularLocation>
    <subcellularLocation>
        <location evidence="13">Extracellular vesicle</location>
    </subcellularLocation>
    <subcellularLocation>
        <location evidence="2">Nucleus</location>
    </subcellularLocation>
</comment>
<organism evidence="20 21">
    <name type="scientific">Latimeria chalumnae</name>
    <name type="common">Coelacanth</name>
    <dbReference type="NCBI Taxonomy" id="7897"/>
    <lineage>
        <taxon>Eukaryota</taxon>
        <taxon>Metazoa</taxon>
        <taxon>Chordata</taxon>
        <taxon>Craniata</taxon>
        <taxon>Vertebrata</taxon>
        <taxon>Euteleostomi</taxon>
        <taxon>Coelacanthiformes</taxon>
        <taxon>Coelacanthidae</taxon>
        <taxon>Latimeria</taxon>
    </lineage>
</organism>
<keyword evidence="7" id="KW-0963">Cytoplasm</keyword>
<evidence type="ECO:0000256" key="11">
    <source>
        <dbReference type="ARBA" id="ARBA00023295"/>
    </source>
</evidence>
<evidence type="ECO:0000256" key="3">
    <source>
        <dbReference type="ARBA" id="ARBA00004496"/>
    </source>
</evidence>
<keyword evidence="21" id="KW-1185">Reference proteome</keyword>
<evidence type="ECO:0000256" key="5">
    <source>
        <dbReference type="ARBA" id="ARBA00011748"/>
    </source>
</evidence>
<evidence type="ECO:0000256" key="1">
    <source>
        <dbReference type="ARBA" id="ARBA00001231"/>
    </source>
</evidence>
<dbReference type="GO" id="GO:1903561">
    <property type="term" value="C:extracellular vesicle"/>
    <property type="evidence" value="ECO:0007669"/>
    <property type="project" value="UniProtKB-SubCell"/>
</dbReference>
<evidence type="ECO:0000256" key="4">
    <source>
        <dbReference type="ARBA" id="ARBA00006285"/>
    </source>
</evidence>
<evidence type="ECO:0000259" key="19">
    <source>
        <dbReference type="Pfam" id="PF00728"/>
    </source>
</evidence>
<comment type="subunit">
    <text evidence="5">Homodimer; disulfide-linked.</text>
</comment>
<evidence type="ECO:0000256" key="7">
    <source>
        <dbReference type="ARBA" id="ARBA00022490"/>
    </source>
</evidence>
<evidence type="ECO:0000313" key="21">
    <source>
        <dbReference type="Proteomes" id="UP000008672"/>
    </source>
</evidence>
<dbReference type="GeneTree" id="ENSGT00390000014852"/>
<evidence type="ECO:0000256" key="10">
    <source>
        <dbReference type="ARBA" id="ARBA00023242"/>
    </source>
</evidence>
<name>H3AY64_LATCH</name>
<dbReference type="EMBL" id="AFYH01140601">
    <property type="status" value="NOT_ANNOTATED_CDS"/>
    <property type="molecule type" value="Genomic_DNA"/>
</dbReference>
<accession>H3AY64</accession>
<dbReference type="InterPro" id="IPR015883">
    <property type="entry name" value="Glyco_hydro_20_cat"/>
</dbReference>
<dbReference type="EMBL" id="AFYH01140600">
    <property type="status" value="NOT_ANNOTATED_CDS"/>
    <property type="molecule type" value="Genomic_DNA"/>
</dbReference>
<dbReference type="PANTHER" id="PTHR21040">
    <property type="entry name" value="BCDNA.GH04120"/>
    <property type="match status" value="1"/>
</dbReference>
<dbReference type="AlphaFoldDB" id="H3AY64"/>
<dbReference type="GO" id="GO:0005975">
    <property type="term" value="P:carbohydrate metabolic process"/>
    <property type="evidence" value="ECO:0007669"/>
    <property type="project" value="InterPro"/>
</dbReference>
<dbReference type="InterPro" id="IPR017853">
    <property type="entry name" value="GH"/>
</dbReference>
<dbReference type="HOGENOM" id="CLU_019666_1_1_1"/>
<dbReference type="Pfam" id="PF00728">
    <property type="entry name" value="Glyco_hydro_20"/>
    <property type="match status" value="1"/>
</dbReference>
<gene>
    <name evidence="20" type="primary">HEXD</name>
</gene>
<dbReference type="GO" id="GO:0005634">
    <property type="term" value="C:nucleus"/>
    <property type="evidence" value="ECO:0007669"/>
    <property type="project" value="UniProtKB-SubCell"/>
</dbReference>
<evidence type="ECO:0000256" key="13">
    <source>
        <dbReference type="ARBA" id="ARBA00034305"/>
    </source>
</evidence>
<dbReference type="Proteomes" id="UP000008672">
    <property type="component" value="Unassembled WGS sequence"/>
</dbReference>
<evidence type="ECO:0000256" key="9">
    <source>
        <dbReference type="ARBA" id="ARBA00023157"/>
    </source>
</evidence>
<dbReference type="Gene3D" id="3.20.20.80">
    <property type="entry name" value="Glycosidases"/>
    <property type="match status" value="1"/>
</dbReference>
<evidence type="ECO:0000256" key="18">
    <source>
        <dbReference type="ARBA" id="ARBA00081277"/>
    </source>
</evidence>
<proteinExistence type="inferred from homology"/>
<evidence type="ECO:0000256" key="17">
    <source>
        <dbReference type="ARBA" id="ARBA00079523"/>
    </source>
</evidence>
<reference evidence="21" key="1">
    <citation type="submission" date="2011-08" db="EMBL/GenBank/DDBJ databases">
        <title>The draft genome of Latimeria chalumnae.</title>
        <authorList>
            <person name="Di Palma F."/>
            <person name="Alfoldi J."/>
            <person name="Johnson J."/>
            <person name="Berlin A."/>
            <person name="Gnerre S."/>
            <person name="Jaffe D."/>
            <person name="MacCallum I."/>
            <person name="Young S."/>
            <person name="Walker B.J."/>
            <person name="Lander E."/>
            <person name="Lindblad-Toh K."/>
        </authorList>
    </citation>
    <scope>NUCLEOTIDE SEQUENCE [LARGE SCALE GENOMIC DNA]</scope>
    <source>
        <strain evidence="21">Wild caught</strain>
    </source>
</reference>
<dbReference type="CDD" id="cd06565">
    <property type="entry name" value="GH20_GcnA-like"/>
    <property type="match status" value="1"/>
</dbReference>
<comment type="function">
    <text evidence="14">Has hexosaminidase activity. Responsible for the cleavage of the monosaccharides N-acetylglucosamine (GlcNAc) and N-acetylgalactosamine (GalNAc) from cellular substrates. Has a preference for galactosaminide over glucosaminide substrates.</text>
</comment>
<dbReference type="GO" id="GO:0004563">
    <property type="term" value="F:beta-N-acetylhexosaminidase activity"/>
    <property type="evidence" value="ECO:0007669"/>
    <property type="project" value="UniProtKB-EC"/>
</dbReference>
<evidence type="ECO:0000256" key="8">
    <source>
        <dbReference type="ARBA" id="ARBA00022801"/>
    </source>
</evidence>
<protein>
    <recommendedName>
        <fullName evidence="15">Hexosaminidase D</fullName>
        <ecNumber evidence="6">3.2.1.52</ecNumber>
    </recommendedName>
    <alternativeName>
        <fullName evidence="12">Beta-N-acetylhexosaminidase</fullName>
    </alternativeName>
    <alternativeName>
        <fullName evidence="16">Beta-hexosaminidase D</fullName>
    </alternativeName>
    <alternativeName>
        <fullName evidence="17">Hexosaminidase domain-containing protein</fullName>
    </alternativeName>
    <alternativeName>
        <fullName evidence="18">N-acetyl-beta-galactosaminidase</fullName>
    </alternativeName>
</protein>
<dbReference type="FunFam" id="3.20.20.80:FF:000068">
    <property type="entry name" value="hexosaminidase D isoform X1"/>
    <property type="match status" value="1"/>
</dbReference>
<keyword evidence="10" id="KW-0539">Nucleus</keyword>
<dbReference type="eggNOG" id="ENOG502QRCP">
    <property type="taxonomic scope" value="Eukaryota"/>
</dbReference>
<sequence>ICGGLPIGLKLVHLDLKGAPPKVSYLAELFPLLTHLGASGLLLEYEDMFPYEGKLQVLRRKDAYSPLEVKEILHLAKSNGLEVIPLLQTFGHMEFVLKHGVFSHLREVKAFPNALNPYKEESVELVREMIDQVMATHSGLTWIHIGGDEVYFLGEGEQSKPLLMQGTITIGRLFLSHMKAVANHVVTAHPGVRPIMWDDMLRNISEESLADSGISQLVEPMIWDYVPDLDVQSKVLLTEKYQKCGFSKLWFASAFKGATGASQSLTHIGHHLANHVQWLKVADSVHRETLQGIALTGWQRYDHFSVLCELLPVGLPCLAVCLQTLVHENLQISFFKVETCRADLVHMAGGPPRPPGTTWVLQFPDLSACGLLGETLDPTFLHSPLQSIFYNLTSVIAAVTGCFSAKPEETVKMSLGISKLAITTFQSEDFGNFPGSDLFDLVTHVTTCLKSSVNDLLEGNHYITGWFSPYHRKHKFVHPILVSNFEQEARGLLSKWELIIQKLQEALERIYYPDTAQEWLEEYVNPAFSRLKLFVQDLDEITARQ</sequence>
<dbReference type="EMBL" id="AFYH01140602">
    <property type="status" value="NOT_ANNOTATED_CDS"/>
    <property type="molecule type" value="Genomic_DNA"/>
</dbReference>
<evidence type="ECO:0000256" key="12">
    <source>
        <dbReference type="ARBA" id="ARBA00030512"/>
    </source>
</evidence>
<dbReference type="SUPFAM" id="SSF51445">
    <property type="entry name" value="(Trans)glycosidases"/>
    <property type="match status" value="1"/>
</dbReference>
<evidence type="ECO:0000313" key="20">
    <source>
        <dbReference type="Ensembl" id="ENSLACP00000014585.1"/>
    </source>
</evidence>
<comment type="catalytic activity">
    <reaction evidence="1">
        <text>Hydrolysis of terminal non-reducing N-acetyl-D-hexosamine residues in N-acetyl-beta-D-hexosaminides.</text>
        <dbReference type="EC" id="3.2.1.52"/>
    </reaction>
</comment>
<dbReference type="PANTHER" id="PTHR21040:SF6">
    <property type="entry name" value="HEXOSAMINIDASE D"/>
    <property type="match status" value="1"/>
</dbReference>
<dbReference type="InterPro" id="IPR038901">
    <property type="entry name" value="HEXDC-like"/>
</dbReference>